<sequence>MIGLPCVAVAATMEGVNEENLAVPPVEGKTLVYTDTEGTASFGWLDPVNDFGNVGLGIKVYNEPFTAQQTYDFAGCLMAQPDRAPGDNCTAPPDS</sequence>
<accession>A0A352IRP9</accession>
<feature type="non-terminal residue" evidence="1">
    <location>
        <position position="95"/>
    </location>
</feature>
<gene>
    <name evidence="1" type="ORF">DC045_07410</name>
</gene>
<comment type="caution">
    <text evidence="1">The sequence shown here is derived from an EMBL/GenBank/DDBJ whole genome shotgun (WGS) entry which is preliminary data.</text>
</comment>
<dbReference type="NCBIfam" id="NF033657">
    <property type="entry name" value="choice_anch_F"/>
    <property type="match status" value="1"/>
</dbReference>
<dbReference type="Proteomes" id="UP000263489">
    <property type="component" value="Unassembled WGS sequence"/>
</dbReference>
<protein>
    <submittedName>
        <fullName evidence="1">Uncharacterized protein</fullName>
    </submittedName>
</protein>
<evidence type="ECO:0000313" key="1">
    <source>
        <dbReference type="EMBL" id="HBC34132.1"/>
    </source>
</evidence>
<dbReference type="EMBL" id="DNNA01000118">
    <property type="protein sequence ID" value="HBC34132.1"/>
    <property type="molecule type" value="Genomic_DNA"/>
</dbReference>
<organism evidence="1 2">
    <name type="scientific">Marinobacter adhaerens</name>
    <dbReference type="NCBI Taxonomy" id="1033846"/>
    <lineage>
        <taxon>Bacteria</taxon>
        <taxon>Pseudomonadati</taxon>
        <taxon>Pseudomonadota</taxon>
        <taxon>Gammaproteobacteria</taxon>
        <taxon>Pseudomonadales</taxon>
        <taxon>Marinobacteraceae</taxon>
        <taxon>Marinobacter</taxon>
    </lineage>
</organism>
<name>A0A352IRP9_9GAMM</name>
<dbReference type="AlphaFoldDB" id="A0A352IRP9"/>
<proteinExistence type="predicted"/>
<reference evidence="1 2" key="1">
    <citation type="journal article" date="2018" name="Nat. Biotechnol.">
        <title>A standardized bacterial taxonomy based on genome phylogeny substantially revises the tree of life.</title>
        <authorList>
            <person name="Parks D.H."/>
            <person name="Chuvochina M."/>
            <person name="Waite D.W."/>
            <person name="Rinke C."/>
            <person name="Skarshewski A."/>
            <person name="Chaumeil P.A."/>
            <person name="Hugenholtz P."/>
        </authorList>
    </citation>
    <scope>NUCLEOTIDE SEQUENCE [LARGE SCALE GENOMIC DNA]</scope>
    <source>
        <strain evidence="1">UBA9380</strain>
    </source>
</reference>
<evidence type="ECO:0000313" key="2">
    <source>
        <dbReference type="Proteomes" id="UP000263489"/>
    </source>
</evidence>